<dbReference type="InterPro" id="IPR023296">
    <property type="entry name" value="Glyco_hydro_beta-prop_sf"/>
</dbReference>
<sequence>MLIKAALILDDCALAAWQKNALDYASEHLDIQLVLSCSNTANRKDYIKNFGYYALNLFTLKNRQTRRVAYDLKGAKLVSFESLYEGAWQRIPDDIARLIAESGIKLVIKFGMALLRTDGPLASVDIFSFHHGDPSEFRGRPAGFYEMLLKKDKVGTIVQSISNKLDAGKVWAIGHSKMQHHSYKKTAVNFYANSRFLLRKALVNYLNNKPVAIECNGKNYRLPGNLTVLAFLSKLAYRKAARIAYGAFYEKKWNVVTFGAFSLPKHRSDLSVDAGTSPVISEGYSFYADPFFSANGELIRLEALNAANGLGEIVELDRRDLSIRSVLLKGKHYSYPFSFAENEREYVIPEVASHSAPYLLAQPFKETEKLQLSGLEDKRIVDGTLLKFNDVYYLFCGLNESSADCLFLFHSDSLTGPFEPHPHNPVVVDPSRARMGGRVAKIDGELHRFGQNNCFGYGDGVTVSKIVKLSKTDYEEQVVGNLSFSDASGPHTVDIHQSSAVLDYYIDRFSLLAGYRRLLPVLLKK</sequence>
<evidence type="ECO:0000259" key="1">
    <source>
        <dbReference type="Pfam" id="PF24793"/>
    </source>
</evidence>
<protein>
    <recommendedName>
        <fullName evidence="1">Glucosamine inositolphosphorylceramide transferase 1 N-terminal domain-containing protein</fullName>
    </recommendedName>
</protein>
<dbReference type="Pfam" id="PF24793">
    <property type="entry name" value="GINT1_N"/>
    <property type="match status" value="1"/>
</dbReference>
<accession>A0A2N7WCM5</accession>
<dbReference type="Gene3D" id="2.115.10.20">
    <property type="entry name" value="Glycosyl hydrolase domain, family 43"/>
    <property type="match status" value="1"/>
</dbReference>
<dbReference type="SUPFAM" id="SSF53328">
    <property type="entry name" value="Formyltransferase"/>
    <property type="match status" value="1"/>
</dbReference>
<comment type="caution">
    <text evidence="2">The sequence shown here is derived from an EMBL/GenBank/DDBJ whole genome shotgun (WGS) entry which is preliminary data.</text>
</comment>
<feature type="domain" description="Glucosamine inositolphosphorylceramide transferase 1 N-terminal" evidence="1">
    <location>
        <begin position="326"/>
        <end position="479"/>
    </location>
</feature>
<evidence type="ECO:0000313" key="3">
    <source>
        <dbReference type="Proteomes" id="UP000235347"/>
    </source>
</evidence>
<dbReference type="Gene3D" id="3.40.50.170">
    <property type="entry name" value="Formyl transferase, N-terminal domain"/>
    <property type="match status" value="1"/>
</dbReference>
<evidence type="ECO:0000313" key="2">
    <source>
        <dbReference type="EMBL" id="PMS27156.1"/>
    </source>
</evidence>
<dbReference type="SUPFAM" id="SSF75005">
    <property type="entry name" value="Arabinanase/levansucrase/invertase"/>
    <property type="match status" value="1"/>
</dbReference>
<keyword evidence="3" id="KW-1185">Reference proteome</keyword>
<reference evidence="2 3" key="1">
    <citation type="submission" date="2018-01" db="EMBL/GenBank/DDBJ databases">
        <title>Whole genome analyses suggest that Burkholderia sensu lato contains two further novel genera in the rhizoxinica-symbiotica group Mycetohabitans gen. nov., and Trinickia gen. nov.: implications for the evolution of diazotrophy and nodulation in the Burkholderiaceae.</title>
        <authorList>
            <person name="Estrada-de los Santos P."/>
            <person name="Palmer M."/>
            <person name="Chavez-Ramirez B."/>
            <person name="Beukes C."/>
            <person name="Steenkamp E.T."/>
            <person name="Hirsch A.M."/>
            <person name="Manyaka P."/>
            <person name="Maluk M."/>
            <person name="Lafos M."/>
            <person name="Crook M."/>
            <person name="Gross E."/>
            <person name="Simon M.F."/>
            <person name="Bueno dos Reis Junior F."/>
            <person name="Poole P.S."/>
            <person name="Venter S.N."/>
            <person name="James E.K."/>
        </authorList>
    </citation>
    <scope>NUCLEOTIDE SEQUENCE [LARGE SCALE GENOMIC DNA]</scope>
    <source>
        <strain evidence="2 3">GP25-8</strain>
    </source>
</reference>
<name>A0A2N7WCM5_9BURK</name>
<organism evidence="2 3">
    <name type="scientific">Trinickia soli</name>
    <dbReference type="NCBI Taxonomy" id="380675"/>
    <lineage>
        <taxon>Bacteria</taxon>
        <taxon>Pseudomonadati</taxon>
        <taxon>Pseudomonadota</taxon>
        <taxon>Betaproteobacteria</taxon>
        <taxon>Burkholderiales</taxon>
        <taxon>Burkholderiaceae</taxon>
        <taxon>Trinickia</taxon>
    </lineage>
</organism>
<dbReference type="InterPro" id="IPR056442">
    <property type="entry name" value="GINT1_N"/>
</dbReference>
<dbReference type="AlphaFoldDB" id="A0A2N7WCM5"/>
<dbReference type="InterPro" id="IPR036477">
    <property type="entry name" value="Formyl_transf_N_sf"/>
</dbReference>
<dbReference type="EMBL" id="PNYB01000003">
    <property type="protein sequence ID" value="PMS27156.1"/>
    <property type="molecule type" value="Genomic_DNA"/>
</dbReference>
<gene>
    <name evidence="2" type="ORF">C0Z19_05235</name>
</gene>
<proteinExistence type="predicted"/>
<dbReference type="Proteomes" id="UP000235347">
    <property type="component" value="Unassembled WGS sequence"/>
</dbReference>